<keyword evidence="3" id="KW-1185">Reference proteome</keyword>
<reference evidence="2 3" key="1">
    <citation type="submission" date="2019-05" db="EMBL/GenBank/DDBJ databases">
        <title>Chryseobacterium sp. isolated from King George Island, maritime Antarctica.</title>
        <authorList>
            <person name="Peng X."/>
        </authorList>
    </citation>
    <scope>NUCLEOTIDE SEQUENCE [LARGE SCALE GENOMIC DNA]</scope>
    <source>
        <strain evidence="2 3">7-3A</strain>
    </source>
</reference>
<dbReference type="AlphaFoldDB" id="A0A7M2Y9W9"/>
<sequence>MKKLLIFSLLFFSWFQNIGAQQNLVGSYHISSGNPDDGGYNWFLFDNNEFAMVTFGQIISGKWTQNENHKIIFKPYIPDQSLQVFGRYNPDINGSKILFKDLDINEKTFIATSTKEMQNILNEDANCLPYPVKKEFDHSLEKLMLSNCLTQNLKQNRLGFDYEIADNNDFVIIYYNSQMMLPEFKGEIVNSQLTLNQGSSSSPKRSISKTDESEIKKFVEQQKNYYSQTSFLSTKENRFGTISPEGIINFEENQLRLSHYIIDSKTGIYVLKSALDEMVPAEFKTLYFYKKLNFKKSTEPIKFFKKSLFQFQCN</sequence>
<evidence type="ECO:0000256" key="1">
    <source>
        <dbReference type="SAM" id="SignalP"/>
    </source>
</evidence>
<organism evidence="2 3">
    <name type="scientific">Kaistella flava</name>
    <name type="common">ex Peng et al. 2021</name>
    <dbReference type="NCBI Taxonomy" id="2038776"/>
    <lineage>
        <taxon>Bacteria</taxon>
        <taxon>Pseudomonadati</taxon>
        <taxon>Bacteroidota</taxon>
        <taxon>Flavobacteriia</taxon>
        <taxon>Flavobacteriales</taxon>
        <taxon>Weeksellaceae</taxon>
        <taxon>Chryseobacterium group</taxon>
        <taxon>Kaistella</taxon>
    </lineage>
</organism>
<feature type="chain" id="PRO_5032919499" evidence="1">
    <location>
        <begin position="21"/>
        <end position="314"/>
    </location>
</feature>
<evidence type="ECO:0000313" key="2">
    <source>
        <dbReference type="EMBL" id="QOW11067.1"/>
    </source>
</evidence>
<proteinExistence type="predicted"/>
<dbReference type="KEGG" id="kfa:Q73A0000_12215"/>
<name>A0A7M2Y9W9_9FLAO</name>
<dbReference type="RefSeq" id="WP_193811234.1">
    <property type="nucleotide sequence ID" value="NZ_CP040442.1"/>
</dbReference>
<dbReference type="EMBL" id="CP040442">
    <property type="protein sequence ID" value="QOW11067.1"/>
    <property type="molecule type" value="Genomic_DNA"/>
</dbReference>
<dbReference type="Proteomes" id="UP000594195">
    <property type="component" value="Chromosome"/>
</dbReference>
<feature type="signal peptide" evidence="1">
    <location>
        <begin position="1"/>
        <end position="20"/>
    </location>
</feature>
<keyword evidence="1" id="KW-0732">Signal</keyword>
<gene>
    <name evidence="2" type="ORF">Q73A0000_12215</name>
</gene>
<protein>
    <submittedName>
        <fullName evidence="2">Uncharacterized protein</fullName>
    </submittedName>
</protein>
<evidence type="ECO:0000313" key="3">
    <source>
        <dbReference type="Proteomes" id="UP000594195"/>
    </source>
</evidence>
<accession>A0A7M2Y9W9</accession>